<reference evidence="1" key="1">
    <citation type="journal article" date="2020" name="mSystems">
        <title>Genome- and Community-Level Interaction Insights into Carbon Utilization and Element Cycling Functions of Hydrothermarchaeota in Hydrothermal Sediment.</title>
        <authorList>
            <person name="Zhou Z."/>
            <person name="Liu Y."/>
            <person name="Xu W."/>
            <person name="Pan J."/>
            <person name="Luo Z.H."/>
            <person name="Li M."/>
        </authorList>
    </citation>
    <scope>NUCLEOTIDE SEQUENCE [LARGE SCALE GENOMIC DNA]</scope>
    <source>
        <strain evidence="1">HyVt-460</strain>
    </source>
</reference>
<comment type="caution">
    <text evidence="1">The sequence shown here is derived from an EMBL/GenBank/DDBJ whole genome shotgun (WGS) entry which is preliminary data.</text>
</comment>
<name>A0A7V5RNG4_CALAY</name>
<evidence type="ECO:0000313" key="1">
    <source>
        <dbReference type="EMBL" id="HHM01768.1"/>
    </source>
</evidence>
<sequence length="662" mass="76980">MLFRLISFGLTILFLFSSCKLSKQVLLKVDMGPTFSKAYRTFILGKYREDDYDAVYLYKTVGVEHWGNPTSKWIYKINYFRSYIVLNPNNEDYAVFRLNNVPDASLFKVVLNVREPDGTVHTFRKVDLKKTTDSNGKTRWSLAYPGIKRGTVVEELYILVNSVPRNVPPTDQTFTIQRSIPIEHYSFQFAYPEWWNVQFKEIAPDSTLPMARTLDEENQKIIYSFSARRIPAYLDEPYSPYYKSDGMYIQWLVKNMQMGGFSFNGNKSWEDVTTRFHNYAVDNEALFSRRVENITDSLTNGINEPRQKLDKIIRFIQKNIKVTFSRDIEDFADVIEYRKGDPYIITGLARIMLERAGIPSDYLLIHSAKQGYFDPDFYTLDQVSTAALSLTLDGRPYLILPYEKYLDYRIIPPYLLGQAALKLPRELGSDEGERIEIVQTPDSAHFTNNYVIKMNMEIDEEGLIHIREKHIAGGMKAFVLRSALENMEEEEKTEFMEELPYYEEGEVAIDSILIENETDYKKPLTFTINYTIDNLVTIMPDEAIFQTAGLFSPTNINRVAYDPKKRQHRIEVLIDEENVKEITIRFPEEWSVDTRQQDFSFKNSYGRAGGAFSYEKGKMNVRFHNRLNRISGPPGDISQFFKVKNMDVKQSIRDIVFKTSGK</sequence>
<proteinExistence type="predicted"/>
<dbReference type="PROSITE" id="PS51257">
    <property type="entry name" value="PROKAR_LIPOPROTEIN"/>
    <property type="match status" value="1"/>
</dbReference>
<dbReference type="EMBL" id="DRLI01000075">
    <property type="protein sequence ID" value="HHM01768.1"/>
    <property type="molecule type" value="Genomic_DNA"/>
</dbReference>
<gene>
    <name evidence="1" type="ORF">ENJ15_02055</name>
</gene>
<organism evidence="1">
    <name type="scientific">Caldithrix abyssi</name>
    <dbReference type="NCBI Taxonomy" id="187145"/>
    <lineage>
        <taxon>Bacteria</taxon>
        <taxon>Pseudomonadati</taxon>
        <taxon>Calditrichota</taxon>
        <taxon>Calditrichia</taxon>
        <taxon>Calditrichales</taxon>
        <taxon>Calditrichaceae</taxon>
        <taxon>Caldithrix</taxon>
    </lineage>
</organism>
<accession>A0A7V5RNG4</accession>
<protein>
    <submittedName>
        <fullName evidence="1">Transglutaminase domain-containing protein</fullName>
    </submittedName>
</protein>
<dbReference type="Gene3D" id="3.10.620.30">
    <property type="match status" value="1"/>
</dbReference>
<dbReference type="Proteomes" id="UP000885771">
    <property type="component" value="Unassembled WGS sequence"/>
</dbReference>
<dbReference type="Gene3D" id="2.60.40.3140">
    <property type="match status" value="1"/>
</dbReference>
<dbReference type="AlphaFoldDB" id="A0A7V5RNG4"/>